<dbReference type="InterPro" id="IPR001202">
    <property type="entry name" value="WW_dom"/>
</dbReference>
<feature type="domain" description="WW" evidence="1">
    <location>
        <begin position="10"/>
        <end position="44"/>
    </location>
</feature>
<accession>A0A8C4QAI4</accession>
<dbReference type="PROSITE" id="PS50020">
    <property type="entry name" value="WW_DOMAIN_2"/>
    <property type="match status" value="1"/>
</dbReference>
<evidence type="ECO:0000313" key="2">
    <source>
        <dbReference type="Ensembl" id="ENSEBUP00000012451.1"/>
    </source>
</evidence>
<evidence type="ECO:0000313" key="3">
    <source>
        <dbReference type="Proteomes" id="UP000694388"/>
    </source>
</evidence>
<dbReference type="SUPFAM" id="SSF51045">
    <property type="entry name" value="WW domain"/>
    <property type="match status" value="1"/>
</dbReference>
<name>A0A8C4QAI4_EPTBU</name>
<protein>
    <recommendedName>
        <fullName evidence="1">WW domain-containing protein</fullName>
    </recommendedName>
</protein>
<keyword evidence="3" id="KW-1185">Reference proteome</keyword>
<dbReference type="InterPro" id="IPR036020">
    <property type="entry name" value="WW_dom_sf"/>
</dbReference>
<dbReference type="AlphaFoldDB" id="A0A8C4QAI4"/>
<dbReference type="Proteomes" id="UP000694388">
    <property type="component" value="Unplaced"/>
</dbReference>
<dbReference type="Ensembl" id="ENSEBUT00000013028.1">
    <property type="protein sequence ID" value="ENSEBUP00000012451.1"/>
    <property type="gene ID" value="ENSEBUG00000007923.1"/>
</dbReference>
<organism evidence="2 3">
    <name type="scientific">Eptatretus burgeri</name>
    <name type="common">Inshore hagfish</name>
    <dbReference type="NCBI Taxonomy" id="7764"/>
    <lineage>
        <taxon>Eukaryota</taxon>
        <taxon>Metazoa</taxon>
        <taxon>Chordata</taxon>
        <taxon>Craniata</taxon>
        <taxon>Vertebrata</taxon>
        <taxon>Cyclostomata</taxon>
        <taxon>Myxini</taxon>
        <taxon>Myxiniformes</taxon>
        <taxon>Myxinidae</taxon>
        <taxon>Eptatretinae</taxon>
        <taxon>Eptatretus</taxon>
    </lineage>
</organism>
<sequence length="131" mass="14880">MVQDTTMQEKPVPEGWKKWQCRSSGYFYYFNPLTNHWQWQHSGQETARAIIVGNCEKLPCLQCTRSHQPTHQDTASDANGPAIVTCAVKSKVRNDWFLCCTSKAKDAIVDWSRLLMIGVSSTVLKGLCHFT</sequence>
<proteinExistence type="predicted"/>
<reference evidence="2" key="2">
    <citation type="submission" date="2025-09" db="UniProtKB">
        <authorList>
            <consortium name="Ensembl"/>
        </authorList>
    </citation>
    <scope>IDENTIFICATION</scope>
</reference>
<dbReference type="Gene3D" id="2.20.70.10">
    <property type="match status" value="1"/>
</dbReference>
<reference evidence="2" key="1">
    <citation type="submission" date="2025-08" db="UniProtKB">
        <authorList>
            <consortium name="Ensembl"/>
        </authorList>
    </citation>
    <scope>IDENTIFICATION</scope>
</reference>
<evidence type="ECO:0000259" key="1">
    <source>
        <dbReference type="PROSITE" id="PS50020"/>
    </source>
</evidence>